<keyword evidence="2" id="KW-1185">Reference proteome</keyword>
<dbReference type="AlphaFoldDB" id="A0A087SEP8"/>
<sequence>MWSSRGFDLMALQPHSGCIKQWSQNQDPRLPLLCPLCRQAYTLLITDCRDYAYRRERMRPPAHEAALSSTGSDLHLTVQHRRRRASYFSGDVMEVQQQGGEDGMTPPWARRVSPALAARSDVARWVTRELQAILLQGDVDLLGQHLLGTLRGAAQLGGGARPGTSGGGPSHAVRWSPFWSRVLEVCCAPWRWENGRVALVQCSLAATLKPHSPLCKLQDLCTRLGTAAGPFLHRHATRFAQQLVSFASSGQSLATWDAAAAMAEEVLVAGALAASDGNAATTADGDATFTVVLSGLEDEDGRQPISGGDG</sequence>
<evidence type="ECO:0000313" key="2">
    <source>
        <dbReference type="Proteomes" id="UP000028924"/>
    </source>
</evidence>
<dbReference type="OrthoDB" id="21204at2759"/>
<dbReference type="Proteomes" id="UP000028924">
    <property type="component" value="Unassembled WGS sequence"/>
</dbReference>
<dbReference type="STRING" id="3075.A0A087SEP8"/>
<name>A0A087SEP8_AUXPR</name>
<dbReference type="PANTHER" id="PTHR47692:SF2">
    <property type="entry name" value="ZINC FINGER RING-TYPE DOMAIN CONTAINING PROTEIN"/>
    <property type="match status" value="1"/>
</dbReference>
<organism evidence="1 2">
    <name type="scientific">Auxenochlorella protothecoides</name>
    <name type="common">Green microalga</name>
    <name type="synonym">Chlorella protothecoides</name>
    <dbReference type="NCBI Taxonomy" id="3075"/>
    <lineage>
        <taxon>Eukaryota</taxon>
        <taxon>Viridiplantae</taxon>
        <taxon>Chlorophyta</taxon>
        <taxon>core chlorophytes</taxon>
        <taxon>Trebouxiophyceae</taxon>
        <taxon>Chlorellales</taxon>
        <taxon>Chlorellaceae</taxon>
        <taxon>Auxenochlorella</taxon>
    </lineage>
</organism>
<gene>
    <name evidence="1" type="ORF">F751_5044</name>
</gene>
<accession>A0A087SEP8</accession>
<evidence type="ECO:0000313" key="1">
    <source>
        <dbReference type="EMBL" id="KFM24202.1"/>
    </source>
</evidence>
<dbReference type="GeneID" id="23616435"/>
<dbReference type="EMBL" id="KL662106">
    <property type="protein sequence ID" value="KFM24202.1"/>
    <property type="molecule type" value="Genomic_DNA"/>
</dbReference>
<proteinExistence type="predicted"/>
<reference evidence="1 2" key="1">
    <citation type="journal article" date="2014" name="BMC Genomics">
        <title>Oil accumulation mechanisms of the oleaginous microalga Chlorella protothecoides revealed through its genome, transcriptomes, and proteomes.</title>
        <authorList>
            <person name="Gao C."/>
            <person name="Wang Y."/>
            <person name="Shen Y."/>
            <person name="Yan D."/>
            <person name="He X."/>
            <person name="Dai J."/>
            <person name="Wu Q."/>
        </authorList>
    </citation>
    <scope>NUCLEOTIDE SEQUENCE [LARGE SCALE GENOMIC DNA]</scope>
    <source>
        <strain evidence="1 2">0710</strain>
    </source>
</reference>
<dbReference type="RefSeq" id="XP_011397089.1">
    <property type="nucleotide sequence ID" value="XM_011398787.1"/>
</dbReference>
<dbReference type="PANTHER" id="PTHR47692">
    <property type="entry name" value="RING/U-BOX SUPERFAMILY PROTEIN"/>
    <property type="match status" value="1"/>
</dbReference>
<dbReference type="KEGG" id="apro:F751_5044"/>
<protein>
    <submittedName>
        <fullName evidence="1">Uncharacterized protein</fullName>
    </submittedName>
</protein>